<keyword evidence="5" id="KW-0411">Iron-sulfur</keyword>
<protein>
    <submittedName>
        <fullName evidence="6">FAD dependent oxidoreductase</fullName>
    </submittedName>
</protein>
<evidence type="ECO:0000313" key="6">
    <source>
        <dbReference type="EMBL" id="BCX46109.1"/>
    </source>
</evidence>
<evidence type="ECO:0000256" key="1">
    <source>
        <dbReference type="ARBA" id="ARBA00022485"/>
    </source>
</evidence>
<dbReference type="SUPFAM" id="SSF51905">
    <property type="entry name" value="FAD/NAD(P)-binding domain"/>
    <property type="match status" value="1"/>
</dbReference>
<dbReference type="Gene3D" id="3.50.50.60">
    <property type="entry name" value="FAD/NAD(P)-binding domain"/>
    <property type="match status" value="1"/>
</dbReference>
<gene>
    <name evidence="6" type="ORF">HAHE_00170</name>
</gene>
<keyword evidence="1" id="KW-0004">4Fe-4S</keyword>
<evidence type="ECO:0000256" key="2">
    <source>
        <dbReference type="ARBA" id="ARBA00022723"/>
    </source>
</evidence>
<keyword evidence="3" id="KW-0560">Oxidoreductase</keyword>
<proteinExistence type="predicted"/>
<dbReference type="PANTHER" id="PTHR43498:SF1">
    <property type="entry name" value="COB--COM HETERODISULFIDE REDUCTASE IRON-SULFUR SUBUNIT A"/>
    <property type="match status" value="1"/>
</dbReference>
<reference evidence="6 7" key="1">
    <citation type="submission" date="2021-06" db="EMBL/GenBank/DDBJ databases">
        <title>Complete genome of Haloferula helveola possessing various polysaccharide degrading enzymes.</title>
        <authorList>
            <person name="Takami H."/>
            <person name="Huang C."/>
            <person name="Hamasaki K."/>
        </authorList>
    </citation>
    <scope>NUCLEOTIDE SEQUENCE [LARGE SCALE GENOMIC DNA]</scope>
    <source>
        <strain evidence="6 7">CN-1</strain>
    </source>
</reference>
<dbReference type="EMBL" id="AP024702">
    <property type="protein sequence ID" value="BCX46109.1"/>
    <property type="molecule type" value="Genomic_DNA"/>
</dbReference>
<evidence type="ECO:0000313" key="7">
    <source>
        <dbReference type="Proteomes" id="UP001374893"/>
    </source>
</evidence>
<keyword evidence="2" id="KW-0479">Metal-binding</keyword>
<dbReference type="Pfam" id="PF12831">
    <property type="entry name" value="FAD_oxidored"/>
    <property type="match status" value="1"/>
</dbReference>
<dbReference type="InterPro" id="IPR036188">
    <property type="entry name" value="FAD/NAD-bd_sf"/>
</dbReference>
<dbReference type="PANTHER" id="PTHR43498">
    <property type="entry name" value="FERREDOXIN:COB-COM HETERODISULFIDE REDUCTASE SUBUNIT A"/>
    <property type="match status" value="1"/>
</dbReference>
<dbReference type="InterPro" id="IPR039650">
    <property type="entry name" value="HdrA-like"/>
</dbReference>
<accession>A0ABN6H024</accession>
<evidence type="ECO:0000256" key="5">
    <source>
        <dbReference type="ARBA" id="ARBA00023014"/>
    </source>
</evidence>
<evidence type="ECO:0000256" key="3">
    <source>
        <dbReference type="ARBA" id="ARBA00023002"/>
    </source>
</evidence>
<dbReference type="Proteomes" id="UP001374893">
    <property type="component" value="Chromosome"/>
</dbReference>
<keyword evidence="4" id="KW-0408">Iron</keyword>
<name>A0ABN6H024_9BACT</name>
<organism evidence="6 7">
    <name type="scientific">Haloferula helveola</name>
    <dbReference type="NCBI Taxonomy" id="490095"/>
    <lineage>
        <taxon>Bacteria</taxon>
        <taxon>Pseudomonadati</taxon>
        <taxon>Verrucomicrobiota</taxon>
        <taxon>Verrucomicrobiia</taxon>
        <taxon>Verrucomicrobiales</taxon>
        <taxon>Verrucomicrobiaceae</taxon>
        <taxon>Haloferula</taxon>
    </lineage>
</organism>
<keyword evidence="7" id="KW-1185">Reference proteome</keyword>
<sequence length="669" mass="74193">MARLARQDRDGGFVAGAFDGKKRRHGPPVWRIRLELASGWWKETRDRSRRAAIQIYEPTPSRDMPDTIDRRRFVRIIGGLAFTAATAPRYGFGAEGKGSAGVLVEACGFDEPGGWVIDTQFYQQMGGSFLLAHGMGKPVANAKTKFKLPEGGKWYVWVRTRDWCPGEWEAPGRFRVKVDGKALEPVFGTEEGWAWQAGGAIEVDAAGEHALELEDLTGFDGRCDAVFFTREEKPELPNMDLPELAAWKDRLSGRTGQVIEEDEFDVVIVGAGMSGCGAALAARTQGLRVALIQDRPMLGGNASAEIRVHTIGIHGKGAGLLKKIDTEHYPNGDAKAKLDQDKRERTMKESGVEIFAHHIAIGLGQEGERITSVEAREVTSGQIRRFKAPVFIDATGDGWLGFWAGAEYREGREASSEFDEGWDKHGDLWSPEKPDAKVMGTSVLWNSTKGTTPSRFPEVPWAMPVAGKHAAINGEWYWEYSSPDLDQVKDAERIRDHMLRAIFGSFANAKKQPKNATVALEWVAYVGGKRESRRLMGDYVYTMKDATERRTFEDVVVEEKRELDTHYQLKETGAPTDFLSKAIFRKTGGLYYIPFRCFYSKNIPNLMMAGRCFSCSHIGLSGPRVMLTCGQMGLATGYAAALCKKHGALPREVGEKHVAELKKLVGYEA</sequence>
<evidence type="ECO:0000256" key="4">
    <source>
        <dbReference type="ARBA" id="ARBA00023004"/>
    </source>
</evidence>